<proteinExistence type="predicted"/>
<dbReference type="InParanoid" id="A0A3Q7HA38"/>
<keyword evidence="3" id="KW-1185">Reference proteome</keyword>
<evidence type="ECO:0000313" key="3">
    <source>
        <dbReference type="Proteomes" id="UP000004994"/>
    </source>
</evidence>
<dbReference type="Gramene" id="Solyc07g021610.1.1">
    <property type="protein sequence ID" value="Solyc07g021610.1.1.1"/>
    <property type="gene ID" value="Solyc07g021610.1"/>
</dbReference>
<reference evidence="2" key="1">
    <citation type="journal article" date="2012" name="Nature">
        <title>The tomato genome sequence provides insights into fleshy fruit evolution.</title>
        <authorList>
            <consortium name="Tomato Genome Consortium"/>
        </authorList>
    </citation>
    <scope>NUCLEOTIDE SEQUENCE [LARGE SCALE GENOMIC DNA]</scope>
    <source>
        <strain evidence="2">cv. Heinz 1706</strain>
    </source>
</reference>
<dbReference type="EnsemblPlants" id="Solyc07g021610.1.1">
    <property type="protein sequence ID" value="Solyc07g021610.1.1.1"/>
    <property type="gene ID" value="Solyc07g021610.1"/>
</dbReference>
<dbReference type="PaxDb" id="4081-Solyc07g021610.1.1"/>
<feature type="compositionally biased region" description="Polar residues" evidence="1">
    <location>
        <begin position="15"/>
        <end position="33"/>
    </location>
</feature>
<feature type="region of interest" description="Disordered" evidence="1">
    <location>
        <begin position="1"/>
        <end position="56"/>
    </location>
</feature>
<protein>
    <submittedName>
        <fullName evidence="2">Uncharacterized protein</fullName>
    </submittedName>
</protein>
<reference evidence="2" key="2">
    <citation type="submission" date="2019-01" db="UniProtKB">
        <authorList>
            <consortium name="EnsemblPlants"/>
        </authorList>
    </citation>
    <scope>IDENTIFICATION</scope>
    <source>
        <strain evidence="2">cv. Heinz 1706</strain>
    </source>
</reference>
<sequence length="85" mass="9286">MKAVASSEIDEETSSHPNEQASATTPTQAANQEKSSRRGRTTFPVGEGKENSGQIKVLQPLKDGSFQIRLASFSCSVHYFKLLML</sequence>
<evidence type="ECO:0000313" key="2">
    <source>
        <dbReference type="EnsemblPlants" id="Solyc07g021610.1.1.1"/>
    </source>
</evidence>
<dbReference type="AlphaFoldDB" id="A0A3Q7HA38"/>
<name>A0A3Q7HA38_SOLLC</name>
<dbReference type="Proteomes" id="UP000004994">
    <property type="component" value="Chromosome 7"/>
</dbReference>
<organism evidence="2">
    <name type="scientific">Solanum lycopersicum</name>
    <name type="common">Tomato</name>
    <name type="synonym">Lycopersicon esculentum</name>
    <dbReference type="NCBI Taxonomy" id="4081"/>
    <lineage>
        <taxon>Eukaryota</taxon>
        <taxon>Viridiplantae</taxon>
        <taxon>Streptophyta</taxon>
        <taxon>Embryophyta</taxon>
        <taxon>Tracheophyta</taxon>
        <taxon>Spermatophyta</taxon>
        <taxon>Magnoliopsida</taxon>
        <taxon>eudicotyledons</taxon>
        <taxon>Gunneridae</taxon>
        <taxon>Pentapetalae</taxon>
        <taxon>asterids</taxon>
        <taxon>lamiids</taxon>
        <taxon>Solanales</taxon>
        <taxon>Solanaceae</taxon>
        <taxon>Solanoideae</taxon>
        <taxon>Solaneae</taxon>
        <taxon>Solanum</taxon>
        <taxon>Solanum subgen. Lycopersicon</taxon>
    </lineage>
</organism>
<evidence type="ECO:0000256" key="1">
    <source>
        <dbReference type="SAM" id="MobiDB-lite"/>
    </source>
</evidence>
<accession>A0A3Q7HA38</accession>